<dbReference type="FunCoup" id="A0A0P0WVG1">
    <property type="interactions" value="3"/>
</dbReference>
<feature type="region of interest" description="Disordered" evidence="1">
    <location>
        <begin position="227"/>
        <end position="268"/>
    </location>
</feature>
<feature type="compositionally biased region" description="Acidic residues" evidence="1">
    <location>
        <begin position="235"/>
        <end position="246"/>
    </location>
</feature>
<feature type="region of interest" description="Disordered" evidence="1">
    <location>
        <begin position="137"/>
        <end position="204"/>
    </location>
</feature>
<feature type="non-terminal residue" evidence="2">
    <location>
        <position position="361"/>
    </location>
</feature>
<accession>A0A0P0WVG1</accession>
<feature type="compositionally biased region" description="Basic and acidic residues" evidence="1">
    <location>
        <begin position="42"/>
        <end position="80"/>
    </location>
</feature>
<dbReference type="Proteomes" id="UP000059680">
    <property type="component" value="Chromosome 6"/>
</dbReference>
<dbReference type="InParanoid" id="A0A0P0WVG1"/>
<dbReference type="EMBL" id="AP014962">
    <property type="protein sequence ID" value="BAS97138.1"/>
    <property type="molecule type" value="Genomic_DNA"/>
</dbReference>
<evidence type="ECO:0000313" key="2">
    <source>
        <dbReference type="EMBL" id="BAS97138.1"/>
    </source>
</evidence>
<evidence type="ECO:0000256" key="1">
    <source>
        <dbReference type="SAM" id="MobiDB-lite"/>
    </source>
</evidence>
<feature type="compositionally biased region" description="Basic residues" evidence="1">
    <location>
        <begin position="152"/>
        <end position="165"/>
    </location>
</feature>
<reference evidence="2 3" key="2">
    <citation type="journal article" date="2013" name="Plant Cell Physiol.">
        <title>Rice Annotation Project Database (RAP-DB): an integrative and interactive database for rice genomics.</title>
        <authorList>
            <person name="Sakai H."/>
            <person name="Lee S.S."/>
            <person name="Tanaka T."/>
            <person name="Numa H."/>
            <person name="Kim J."/>
            <person name="Kawahara Y."/>
            <person name="Wakimoto H."/>
            <person name="Yang C.C."/>
            <person name="Iwamoto M."/>
            <person name="Abe T."/>
            <person name="Yamada Y."/>
            <person name="Muto A."/>
            <person name="Inokuchi H."/>
            <person name="Ikemura T."/>
            <person name="Matsumoto T."/>
            <person name="Sasaki T."/>
            <person name="Itoh T."/>
        </authorList>
    </citation>
    <scope>NUCLEOTIDE SEQUENCE [LARGE SCALE GENOMIC DNA]</scope>
    <source>
        <strain evidence="3">cv. Nipponbare</strain>
    </source>
</reference>
<feature type="non-terminal residue" evidence="2">
    <location>
        <position position="1"/>
    </location>
</feature>
<sequence>VPELFGVDELAVERDGRVHVVVLVQRRGVVGVRRHPPLPDGGDDHLREPREGAPRRVEPPVERVAGDEGDDGDGHAEGGHTEAPAPADVVLHVHHRRDGDQLRRAVAEVVPVEEAPGARPLRRLRLVELVGAERHHARPVPAGAQRVQQQRRVQHRQLPRRRLVARARAAGAAARRRPEHRHRRRHRQEEHALPREHERSGQLSAPRRRAWCVRACVDVYTYDLVDEGGGGDGPEAADEGVGEEGADERGHGGDAAEVGEGGGGLGERHVQLPRQVHEHVRREPQHGQLLRHLVRCVRACVQKHAKSHANLKQKLTAFQTDRDFLLTEDEGHRSEPTLLPHLALLRLLLLRHGCLHRLHCW</sequence>
<dbReference type="eggNOG" id="ENOG502R60S">
    <property type="taxonomic scope" value="Eukaryota"/>
</dbReference>
<reference evidence="2 3" key="3">
    <citation type="journal article" date="2013" name="Rice">
        <title>Improvement of the Oryza sativa Nipponbare reference genome using next generation sequence and optical map data.</title>
        <authorList>
            <person name="Kawahara Y."/>
            <person name="de la Bastide M."/>
            <person name="Hamilton J.P."/>
            <person name="Kanamori H."/>
            <person name="McCombie W.R."/>
            <person name="Ouyang S."/>
            <person name="Schwartz D.C."/>
            <person name="Tanaka T."/>
            <person name="Wu J."/>
            <person name="Zhou S."/>
            <person name="Childs K.L."/>
            <person name="Davidson R.M."/>
            <person name="Lin H."/>
            <person name="Quesada-Ocampo L."/>
            <person name="Vaillancourt B."/>
            <person name="Sakai H."/>
            <person name="Lee S.S."/>
            <person name="Kim J."/>
            <person name="Numa H."/>
            <person name="Itoh T."/>
            <person name="Buell C.R."/>
            <person name="Matsumoto T."/>
        </authorList>
    </citation>
    <scope>NUCLEOTIDE SEQUENCE [LARGE SCALE GENOMIC DNA]</scope>
    <source>
        <strain evidence="3">cv. Nipponbare</strain>
    </source>
</reference>
<reference evidence="3" key="1">
    <citation type="journal article" date="2005" name="Nature">
        <title>The map-based sequence of the rice genome.</title>
        <authorList>
            <consortium name="International rice genome sequencing project (IRGSP)"/>
            <person name="Matsumoto T."/>
            <person name="Wu J."/>
            <person name="Kanamori H."/>
            <person name="Katayose Y."/>
            <person name="Fujisawa M."/>
            <person name="Namiki N."/>
            <person name="Mizuno H."/>
            <person name="Yamamoto K."/>
            <person name="Antonio B.A."/>
            <person name="Baba T."/>
            <person name="Sakata K."/>
            <person name="Nagamura Y."/>
            <person name="Aoki H."/>
            <person name="Arikawa K."/>
            <person name="Arita K."/>
            <person name="Bito T."/>
            <person name="Chiden Y."/>
            <person name="Fujitsuka N."/>
            <person name="Fukunaka R."/>
            <person name="Hamada M."/>
            <person name="Harada C."/>
            <person name="Hayashi A."/>
            <person name="Hijishita S."/>
            <person name="Honda M."/>
            <person name="Hosokawa S."/>
            <person name="Ichikawa Y."/>
            <person name="Idonuma A."/>
            <person name="Iijima M."/>
            <person name="Ikeda M."/>
            <person name="Ikeno M."/>
            <person name="Ito K."/>
            <person name="Ito S."/>
            <person name="Ito T."/>
            <person name="Ito Y."/>
            <person name="Ito Y."/>
            <person name="Iwabuchi A."/>
            <person name="Kamiya K."/>
            <person name="Karasawa W."/>
            <person name="Kurita K."/>
            <person name="Katagiri S."/>
            <person name="Kikuta A."/>
            <person name="Kobayashi H."/>
            <person name="Kobayashi N."/>
            <person name="Machita K."/>
            <person name="Maehara T."/>
            <person name="Masukawa M."/>
            <person name="Mizubayashi T."/>
            <person name="Mukai Y."/>
            <person name="Nagasaki H."/>
            <person name="Nagata Y."/>
            <person name="Naito S."/>
            <person name="Nakashima M."/>
            <person name="Nakama Y."/>
            <person name="Nakamichi Y."/>
            <person name="Nakamura M."/>
            <person name="Meguro A."/>
            <person name="Negishi M."/>
            <person name="Ohta I."/>
            <person name="Ohta T."/>
            <person name="Okamoto M."/>
            <person name="Ono N."/>
            <person name="Saji S."/>
            <person name="Sakaguchi M."/>
            <person name="Sakai K."/>
            <person name="Shibata M."/>
            <person name="Shimokawa T."/>
            <person name="Song J."/>
            <person name="Takazaki Y."/>
            <person name="Terasawa K."/>
            <person name="Tsugane M."/>
            <person name="Tsuji K."/>
            <person name="Ueda S."/>
            <person name="Waki K."/>
            <person name="Yamagata H."/>
            <person name="Yamamoto M."/>
            <person name="Yamamoto S."/>
            <person name="Yamane H."/>
            <person name="Yoshiki S."/>
            <person name="Yoshihara R."/>
            <person name="Yukawa K."/>
            <person name="Zhong H."/>
            <person name="Yano M."/>
            <person name="Yuan Q."/>
            <person name="Ouyang S."/>
            <person name="Liu J."/>
            <person name="Jones K.M."/>
            <person name="Gansberger K."/>
            <person name="Moffat K."/>
            <person name="Hill J."/>
            <person name="Bera J."/>
            <person name="Fadrosh D."/>
            <person name="Jin S."/>
            <person name="Johri S."/>
            <person name="Kim M."/>
            <person name="Overton L."/>
            <person name="Reardon M."/>
            <person name="Tsitrin T."/>
            <person name="Vuong H."/>
            <person name="Weaver B."/>
            <person name="Ciecko A."/>
            <person name="Tallon L."/>
            <person name="Jackson J."/>
            <person name="Pai G."/>
            <person name="Aken S.V."/>
            <person name="Utterback T."/>
            <person name="Reidmuller S."/>
            <person name="Feldblyum T."/>
            <person name="Hsiao J."/>
            <person name="Zismann V."/>
            <person name="Iobst S."/>
            <person name="de Vazeille A.R."/>
            <person name="Buell C.R."/>
            <person name="Ying K."/>
            <person name="Li Y."/>
            <person name="Lu T."/>
            <person name="Huang Y."/>
            <person name="Zhao Q."/>
            <person name="Feng Q."/>
            <person name="Zhang L."/>
            <person name="Zhu J."/>
            <person name="Weng Q."/>
            <person name="Mu J."/>
            <person name="Lu Y."/>
            <person name="Fan D."/>
            <person name="Liu Y."/>
            <person name="Guan J."/>
            <person name="Zhang Y."/>
            <person name="Yu S."/>
            <person name="Liu X."/>
            <person name="Zhang Y."/>
            <person name="Hong G."/>
            <person name="Han B."/>
            <person name="Choisne N."/>
            <person name="Demange N."/>
            <person name="Orjeda G."/>
            <person name="Samain S."/>
            <person name="Cattolico L."/>
            <person name="Pelletier E."/>
            <person name="Couloux A."/>
            <person name="Segurens B."/>
            <person name="Wincker P."/>
            <person name="D'Hont A."/>
            <person name="Scarpelli C."/>
            <person name="Weissenbach J."/>
            <person name="Salanoubat M."/>
            <person name="Quetier F."/>
            <person name="Yu Y."/>
            <person name="Kim H.R."/>
            <person name="Rambo T."/>
            <person name="Currie J."/>
            <person name="Collura K."/>
            <person name="Luo M."/>
            <person name="Yang T."/>
            <person name="Ammiraju J.S.S."/>
            <person name="Engler F."/>
            <person name="Soderlund C."/>
            <person name="Wing R.A."/>
            <person name="Palmer L.E."/>
            <person name="de la Bastide M."/>
            <person name="Spiegel L."/>
            <person name="Nascimento L."/>
            <person name="Zutavern T."/>
            <person name="O'Shaughnessy A."/>
            <person name="Dike S."/>
            <person name="Dedhia N."/>
            <person name="Preston R."/>
            <person name="Balija V."/>
            <person name="McCombie W.R."/>
            <person name="Chow T."/>
            <person name="Chen H."/>
            <person name="Chung M."/>
            <person name="Chen C."/>
            <person name="Shaw J."/>
            <person name="Wu H."/>
            <person name="Hsiao K."/>
            <person name="Chao Y."/>
            <person name="Chu M."/>
            <person name="Cheng C."/>
            <person name="Hour A."/>
            <person name="Lee P."/>
            <person name="Lin S."/>
            <person name="Lin Y."/>
            <person name="Liou J."/>
            <person name="Liu S."/>
            <person name="Hsing Y."/>
            <person name="Raghuvanshi S."/>
            <person name="Mohanty A."/>
            <person name="Bharti A.K."/>
            <person name="Gaur A."/>
            <person name="Gupta V."/>
            <person name="Kumar D."/>
            <person name="Ravi V."/>
            <person name="Vij S."/>
            <person name="Kapur A."/>
            <person name="Khurana P."/>
            <person name="Khurana P."/>
            <person name="Khurana J.P."/>
            <person name="Tyagi A.K."/>
            <person name="Gaikwad K."/>
            <person name="Singh A."/>
            <person name="Dalal V."/>
            <person name="Srivastava S."/>
            <person name="Dixit A."/>
            <person name="Pal A.K."/>
            <person name="Ghazi I.A."/>
            <person name="Yadav M."/>
            <person name="Pandit A."/>
            <person name="Bhargava A."/>
            <person name="Sureshbabu K."/>
            <person name="Batra K."/>
            <person name="Sharma T.R."/>
            <person name="Mohapatra T."/>
            <person name="Singh N.K."/>
            <person name="Messing J."/>
            <person name="Nelson A.B."/>
            <person name="Fuks G."/>
            <person name="Kavchok S."/>
            <person name="Keizer G."/>
            <person name="Linton E."/>
            <person name="Llaca V."/>
            <person name="Song R."/>
            <person name="Tanyolac B."/>
            <person name="Young S."/>
            <person name="Ho-Il K."/>
            <person name="Hahn J.H."/>
            <person name="Sangsakoo G."/>
            <person name="Vanavichit A."/>
            <person name="de Mattos Luiz.A.T."/>
            <person name="Zimmer P.D."/>
            <person name="Malone G."/>
            <person name="Dellagostin O."/>
            <person name="de Oliveira A.C."/>
            <person name="Bevan M."/>
            <person name="Bancroft I."/>
            <person name="Minx P."/>
            <person name="Cordum H."/>
            <person name="Wilson R."/>
            <person name="Cheng Z."/>
            <person name="Jin W."/>
            <person name="Jiang J."/>
            <person name="Leong S.A."/>
            <person name="Iwama H."/>
            <person name="Gojobori T."/>
            <person name="Itoh T."/>
            <person name="Niimura Y."/>
            <person name="Fujii Y."/>
            <person name="Habara T."/>
            <person name="Sakai H."/>
            <person name="Sato Y."/>
            <person name="Wilson G."/>
            <person name="Kumar K."/>
            <person name="McCouch S."/>
            <person name="Juretic N."/>
            <person name="Hoen D."/>
            <person name="Wright S."/>
            <person name="Bruskiewich R."/>
            <person name="Bureau T."/>
            <person name="Miyao A."/>
            <person name="Hirochika H."/>
            <person name="Nishikawa T."/>
            <person name="Kadowaki K."/>
            <person name="Sugiura M."/>
            <person name="Burr B."/>
            <person name="Sasaki T."/>
        </authorList>
    </citation>
    <scope>NUCLEOTIDE SEQUENCE [LARGE SCALE GENOMIC DNA]</scope>
    <source>
        <strain evidence="3">cv. Nipponbare</strain>
    </source>
</reference>
<feature type="compositionally biased region" description="Basic residues" evidence="1">
    <location>
        <begin position="174"/>
        <end position="186"/>
    </location>
</feature>
<proteinExistence type="predicted"/>
<dbReference type="Gramene" id="Os06t0264432-00">
    <property type="protein sequence ID" value="Os06t0264432-00"/>
    <property type="gene ID" value="Os06g0264432"/>
</dbReference>
<dbReference type="AlphaFoldDB" id="A0A0P0WVG1"/>
<dbReference type="PaxDb" id="39947-A0A0P0WVG1"/>
<feature type="compositionally biased region" description="Basic and acidic residues" evidence="1">
    <location>
        <begin position="187"/>
        <end position="200"/>
    </location>
</feature>
<organism evidence="2 3">
    <name type="scientific">Oryza sativa subsp. japonica</name>
    <name type="common">Rice</name>
    <dbReference type="NCBI Taxonomy" id="39947"/>
    <lineage>
        <taxon>Eukaryota</taxon>
        <taxon>Viridiplantae</taxon>
        <taxon>Streptophyta</taxon>
        <taxon>Embryophyta</taxon>
        <taxon>Tracheophyta</taxon>
        <taxon>Spermatophyta</taxon>
        <taxon>Magnoliopsida</taxon>
        <taxon>Liliopsida</taxon>
        <taxon>Poales</taxon>
        <taxon>Poaceae</taxon>
        <taxon>BOP clade</taxon>
        <taxon>Oryzoideae</taxon>
        <taxon>Oryzeae</taxon>
        <taxon>Oryzinae</taxon>
        <taxon>Oryza</taxon>
        <taxon>Oryza sativa</taxon>
    </lineage>
</organism>
<keyword evidence="3" id="KW-1185">Reference proteome</keyword>
<evidence type="ECO:0000313" key="3">
    <source>
        <dbReference type="Proteomes" id="UP000059680"/>
    </source>
</evidence>
<feature type="region of interest" description="Disordered" evidence="1">
    <location>
        <begin position="32"/>
        <end position="87"/>
    </location>
</feature>
<gene>
    <name evidence="2" type="ordered locus">Os06g0264432</name>
    <name evidence="2" type="ORF">OSNPB_060264432</name>
</gene>
<protein>
    <submittedName>
        <fullName evidence="2">Os06g0264432 protein</fullName>
    </submittedName>
</protein>
<name>A0A0P0WVG1_ORYSJ</name>